<protein>
    <recommendedName>
        <fullName evidence="5">N-acetyltransferase domain-containing protein</fullName>
    </recommendedName>
</protein>
<comment type="cofactor">
    <cofactor evidence="1">
        <name>Zn(2+)</name>
        <dbReference type="ChEBI" id="CHEBI:29105"/>
    </cofactor>
</comment>
<dbReference type="Gene3D" id="3.40.630.10">
    <property type="entry name" value="Zn peptidases"/>
    <property type="match status" value="1"/>
</dbReference>
<gene>
    <name evidence="6" type="ORF">ACHAWO_010048</name>
</gene>
<evidence type="ECO:0000256" key="3">
    <source>
        <dbReference type="ARBA" id="ARBA00022801"/>
    </source>
</evidence>
<evidence type="ECO:0000256" key="1">
    <source>
        <dbReference type="ARBA" id="ARBA00001947"/>
    </source>
</evidence>
<dbReference type="Gene3D" id="3.40.630.30">
    <property type="match status" value="1"/>
</dbReference>
<dbReference type="SUPFAM" id="SSF53187">
    <property type="entry name" value="Zn-dependent exopeptidases"/>
    <property type="match status" value="1"/>
</dbReference>
<name>A0ABD3P251_9STRA</name>
<evidence type="ECO:0000256" key="4">
    <source>
        <dbReference type="ARBA" id="ARBA00022833"/>
    </source>
</evidence>
<dbReference type="InterPro" id="IPR055438">
    <property type="entry name" value="AstE_AspA_cat"/>
</dbReference>
<dbReference type="Proteomes" id="UP001530400">
    <property type="component" value="Unassembled WGS sequence"/>
</dbReference>
<dbReference type="Pfam" id="PF13508">
    <property type="entry name" value="Acetyltransf_7"/>
    <property type="match status" value="1"/>
</dbReference>
<keyword evidence="7" id="KW-1185">Reference proteome</keyword>
<dbReference type="AlphaFoldDB" id="A0ABD3P251"/>
<evidence type="ECO:0000259" key="5">
    <source>
        <dbReference type="PROSITE" id="PS51186"/>
    </source>
</evidence>
<dbReference type="SUPFAM" id="SSF55729">
    <property type="entry name" value="Acyl-CoA N-acyltransferases (Nat)"/>
    <property type="match status" value="1"/>
</dbReference>
<dbReference type="EMBL" id="JALLPJ020000828">
    <property type="protein sequence ID" value="KAL3781886.1"/>
    <property type="molecule type" value="Genomic_DNA"/>
</dbReference>
<keyword evidence="2" id="KW-0479">Metal-binding</keyword>
<reference evidence="6 7" key="1">
    <citation type="submission" date="2024-10" db="EMBL/GenBank/DDBJ databases">
        <title>Updated reference genomes for cyclostephanoid diatoms.</title>
        <authorList>
            <person name="Roberts W.R."/>
            <person name="Alverson A.J."/>
        </authorList>
    </citation>
    <scope>NUCLEOTIDE SEQUENCE [LARGE SCALE GENOMIC DNA]</scope>
    <source>
        <strain evidence="6 7">AJA010-31</strain>
    </source>
</reference>
<organism evidence="6 7">
    <name type="scientific">Cyclotella atomus</name>
    <dbReference type="NCBI Taxonomy" id="382360"/>
    <lineage>
        <taxon>Eukaryota</taxon>
        <taxon>Sar</taxon>
        <taxon>Stramenopiles</taxon>
        <taxon>Ochrophyta</taxon>
        <taxon>Bacillariophyta</taxon>
        <taxon>Coscinodiscophyceae</taxon>
        <taxon>Thalassiosirophycidae</taxon>
        <taxon>Stephanodiscales</taxon>
        <taxon>Stephanodiscaceae</taxon>
        <taxon>Cyclotella</taxon>
    </lineage>
</organism>
<evidence type="ECO:0000256" key="2">
    <source>
        <dbReference type="ARBA" id="ARBA00022723"/>
    </source>
</evidence>
<evidence type="ECO:0000313" key="7">
    <source>
        <dbReference type="Proteomes" id="UP001530400"/>
    </source>
</evidence>
<proteinExistence type="predicted"/>
<comment type="caution">
    <text evidence="6">The sequence shown here is derived from an EMBL/GenBank/DDBJ whole genome shotgun (WGS) entry which is preliminary data.</text>
</comment>
<keyword evidence="3" id="KW-0378">Hydrolase</keyword>
<dbReference type="InterPro" id="IPR016181">
    <property type="entry name" value="Acyl_CoA_acyltransferase"/>
</dbReference>
<dbReference type="GO" id="GO:0046872">
    <property type="term" value="F:metal ion binding"/>
    <property type="evidence" value="ECO:0007669"/>
    <property type="project" value="UniProtKB-KW"/>
</dbReference>
<dbReference type="InterPro" id="IPR000182">
    <property type="entry name" value="GNAT_dom"/>
</dbReference>
<evidence type="ECO:0000313" key="6">
    <source>
        <dbReference type="EMBL" id="KAL3781886.1"/>
    </source>
</evidence>
<dbReference type="GO" id="GO:0016787">
    <property type="term" value="F:hydrolase activity"/>
    <property type="evidence" value="ECO:0007669"/>
    <property type="project" value="UniProtKB-KW"/>
</dbReference>
<accession>A0ABD3P251</accession>
<dbReference type="PROSITE" id="PS51186">
    <property type="entry name" value="GNAT"/>
    <property type="match status" value="1"/>
</dbReference>
<feature type="domain" description="N-acetyltransferase" evidence="5">
    <location>
        <begin position="331"/>
        <end position="501"/>
    </location>
</feature>
<dbReference type="CDD" id="cd04301">
    <property type="entry name" value="NAT_SF"/>
    <property type="match status" value="1"/>
</dbReference>
<dbReference type="Pfam" id="PF24827">
    <property type="entry name" value="AstE_AspA_cat"/>
    <property type="match status" value="1"/>
</dbReference>
<keyword evidence="4" id="KW-0862">Zinc</keyword>
<sequence>MGKKAPVNYPIGTPGQPWQDAEKAQWLQSRRVHRSYTKDVVEPLLSWASNSTAFELKKYGLLDVAEGQGLPLYAVVPSKPSNSKPWMLVTGGTHGYETSGVLGALRFLFTKAEKYLPQMNVVVAPCLCPWGYERIERWVSTAVDPNRSFRRPFDEAEIDMTVRTRETMMVMKFLDSIGAEDASVQWQCHLDLHETTDTDSSEFCPAKAARDGELEYDAHIPDGFYLVGDTIDSQLDWYKYMIAAVEKVTHIAPADEDNTLIGEPVVSPGVLLVPKKNLGLCAGGAVPDAKFIVTTEVYPDSARTNPEECIVAQVETVCAAFDYILDKKLNVTIRTATEDDLAALKEFHVANHLEETCHYPGEQGRQICELQDDYPHFNCTESFKRGQFWVATDGDEIIGSIGLLPDQNEPGAITWLNTFSVAKSQRGKRIGFKLFATAMAAVQTQCVRLVTLGGHSKGIDVMGPARKMYEKNEFVLYQSNTMSYGDDTTIDVMYYEKKMNW</sequence>